<feature type="transmembrane region" description="Helical" evidence="1">
    <location>
        <begin position="78"/>
        <end position="101"/>
    </location>
</feature>
<gene>
    <name evidence="2" type="ORF">CRD59_06870</name>
</gene>
<name>A0A366KCD8_9BIFI</name>
<accession>A0A366KCD8</accession>
<organism evidence="2 3">
    <name type="scientific">Bifidobacterium xylocopae</name>
    <dbReference type="NCBI Taxonomy" id="2493119"/>
    <lineage>
        <taxon>Bacteria</taxon>
        <taxon>Bacillati</taxon>
        <taxon>Actinomycetota</taxon>
        <taxon>Actinomycetes</taxon>
        <taxon>Bifidobacteriales</taxon>
        <taxon>Bifidobacteriaceae</taxon>
        <taxon>Bifidobacterium</taxon>
    </lineage>
</organism>
<reference evidence="2 3" key="1">
    <citation type="submission" date="2017-10" db="EMBL/GenBank/DDBJ databases">
        <title>Bifidobacterium xylocopum sp. nov. and Bifidobacterium aemilianum sp. nov., from the carpenter bee (Xylocopa violacea) digestive tract.</title>
        <authorList>
            <person name="Alberoni D."/>
            <person name="Baffoni L."/>
            <person name="Di Gioia D."/>
            <person name="Gaggia F."/>
            <person name="Biavati B."/>
        </authorList>
    </citation>
    <scope>NUCLEOTIDE SEQUENCE [LARGE SCALE GENOMIC DNA]</scope>
    <source>
        <strain evidence="2 3">XV2</strain>
    </source>
</reference>
<feature type="transmembrane region" description="Helical" evidence="1">
    <location>
        <begin position="45"/>
        <end position="66"/>
    </location>
</feature>
<proteinExistence type="predicted"/>
<protein>
    <submittedName>
        <fullName evidence="2">Uncharacterized protein</fullName>
    </submittedName>
</protein>
<dbReference type="EMBL" id="PDCH01000018">
    <property type="protein sequence ID" value="RBP98848.1"/>
    <property type="molecule type" value="Genomic_DNA"/>
</dbReference>
<feature type="transmembrane region" description="Helical" evidence="1">
    <location>
        <begin position="152"/>
        <end position="173"/>
    </location>
</feature>
<evidence type="ECO:0000313" key="3">
    <source>
        <dbReference type="Proteomes" id="UP000252345"/>
    </source>
</evidence>
<evidence type="ECO:0000256" key="1">
    <source>
        <dbReference type="SAM" id="Phobius"/>
    </source>
</evidence>
<evidence type="ECO:0000313" key="2">
    <source>
        <dbReference type="EMBL" id="RBP98848.1"/>
    </source>
</evidence>
<feature type="transmembrane region" description="Helical" evidence="1">
    <location>
        <begin position="185"/>
        <end position="205"/>
    </location>
</feature>
<keyword evidence="3" id="KW-1185">Reference proteome</keyword>
<comment type="caution">
    <text evidence="2">The sequence shown here is derived from an EMBL/GenBank/DDBJ whole genome shotgun (WGS) entry which is preliminary data.</text>
</comment>
<dbReference type="AlphaFoldDB" id="A0A366KCD8"/>
<sequence length="252" mass="26533">MQGASRRRHRAAALRPALPLTQLLVLALLLLSALLACLSDRSQVLISVSNLVCLGVVAVCLSAYCLAKGGANSLFDSLLPFVLGAASLIGACYWSMVAMVSGHEGLGWQLGVLHQWIGLACVLLVILVVFAFGRQMLRLNRTNVISGLSESVVNGLVCICVSGWAFLPSLTAYLASGLAAGLGGWRGRVCLAVLVLFLALVAGLCMASWDWWSRGEIGQGRLSQTWLAVSLLPVMIAGALVAVALYCLQAVL</sequence>
<keyword evidence="1" id="KW-1133">Transmembrane helix</keyword>
<feature type="transmembrane region" description="Helical" evidence="1">
    <location>
        <begin position="113"/>
        <end position="132"/>
    </location>
</feature>
<feature type="transmembrane region" description="Helical" evidence="1">
    <location>
        <begin position="226"/>
        <end position="251"/>
    </location>
</feature>
<keyword evidence="1" id="KW-0472">Membrane</keyword>
<dbReference type="Proteomes" id="UP000252345">
    <property type="component" value="Unassembled WGS sequence"/>
</dbReference>
<keyword evidence="1" id="KW-0812">Transmembrane</keyword>